<feature type="compositionally biased region" description="Polar residues" evidence="3">
    <location>
        <begin position="767"/>
        <end position="776"/>
    </location>
</feature>
<evidence type="ECO:0000313" key="7">
    <source>
        <dbReference type="Proteomes" id="UP001054252"/>
    </source>
</evidence>
<dbReference type="Pfam" id="PF00620">
    <property type="entry name" value="RhoGAP"/>
    <property type="match status" value="1"/>
</dbReference>
<dbReference type="CDD" id="cd00821">
    <property type="entry name" value="PH"/>
    <property type="match status" value="1"/>
</dbReference>
<gene>
    <name evidence="6" type="ORF">SLEP1_g42080</name>
</gene>
<feature type="region of interest" description="Disordered" evidence="3">
    <location>
        <begin position="762"/>
        <end position="862"/>
    </location>
</feature>
<dbReference type="PANTHER" id="PTHR46265">
    <property type="entry name" value="RHO GTPASE-ACTIVATING PROTEIN 7"/>
    <property type="match status" value="1"/>
</dbReference>
<dbReference type="PROSITE" id="PS50238">
    <property type="entry name" value="RHOGAP"/>
    <property type="match status" value="1"/>
</dbReference>
<dbReference type="Proteomes" id="UP001054252">
    <property type="component" value="Unassembled WGS sequence"/>
</dbReference>
<dbReference type="InterPro" id="IPR052799">
    <property type="entry name" value="Rho_GAP_Regulators"/>
</dbReference>
<keyword evidence="2" id="KW-0175">Coiled coil</keyword>
<feature type="domain" description="Rho-GAP" evidence="5">
    <location>
        <begin position="232"/>
        <end position="431"/>
    </location>
</feature>
<dbReference type="SMART" id="SM00324">
    <property type="entry name" value="RhoGAP"/>
    <property type="match status" value="1"/>
</dbReference>
<evidence type="ECO:0000256" key="2">
    <source>
        <dbReference type="SAM" id="Coils"/>
    </source>
</evidence>
<dbReference type="Gene3D" id="2.30.29.30">
    <property type="entry name" value="Pleckstrin-homology domain (PH domain)/Phosphotyrosine-binding domain (PTB)"/>
    <property type="match status" value="1"/>
</dbReference>
<keyword evidence="7" id="KW-1185">Reference proteome</keyword>
<evidence type="ECO:0000256" key="3">
    <source>
        <dbReference type="SAM" id="MobiDB-lite"/>
    </source>
</evidence>
<feature type="domain" description="PH" evidence="4">
    <location>
        <begin position="42"/>
        <end position="185"/>
    </location>
</feature>
<dbReference type="GO" id="GO:0007165">
    <property type="term" value="P:signal transduction"/>
    <property type="evidence" value="ECO:0007669"/>
    <property type="project" value="InterPro"/>
</dbReference>
<feature type="region of interest" description="Disordered" evidence="3">
    <location>
        <begin position="433"/>
        <end position="629"/>
    </location>
</feature>
<feature type="region of interest" description="Disordered" evidence="3">
    <location>
        <begin position="1"/>
        <end position="46"/>
    </location>
</feature>
<evidence type="ECO:0000259" key="4">
    <source>
        <dbReference type="PROSITE" id="PS50003"/>
    </source>
</evidence>
<feature type="compositionally biased region" description="Polar residues" evidence="3">
    <location>
        <begin position="615"/>
        <end position="626"/>
    </location>
</feature>
<feature type="compositionally biased region" description="Basic and acidic residues" evidence="3">
    <location>
        <begin position="564"/>
        <end position="577"/>
    </location>
</feature>
<name>A0AAV5L995_9ROSI</name>
<proteinExistence type="predicted"/>
<accession>A0AAV5L995</accession>
<dbReference type="CDD" id="cd00159">
    <property type="entry name" value="RhoGAP"/>
    <property type="match status" value="1"/>
</dbReference>
<dbReference type="Gene3D" id="1.10.555.10">
    <property type="entry name" value="Rho GTPase activation protein"/>
    <property type="match status" value="1"/>
</dbReference>
<dbReference type="SMART" id="SM00233">
    <property type="entry name" value="PH"/>
    <property type="match status" value="1"/>
</dbReference>
<protein>
    <recommendedName>
        <fullName evidence="8">Rho GTPase-activating protein REN1</fullName>
    </recommendedName>
</protein>
<dbReference type="EMBL" id="BPVZ01000101">
    <property type="protein sequence ID" value="GKV33592.1"/>
    <property type="molecule type" value="Genomic_DNA"/>
</dbReference>
<dbReference type="InterPro" id="IPR000198">
    <property type="entry name" value="RhoGAP_dom"/>
</dbReference>
<feature type="coiled-coil region" evidence="2">
    <location>
        <begin position="724"/>
        <end position="758"/>
    </location>
</feature>
<feature type="compositionally biased region" description="Pro residues" evidence="3">
    <location>
        <begin position="20"/>
        <end position="32"/>
    </location>
</feature>
<feature type="compositionally biased region" description="Acidic residues" evidence="3">
    <location>
        <begin position="442"/>
        <end position="493"/>
    </location>
</feature>
<comment type="caution">
    <text evidence="6">The sequence shown here is derived from an EMBL/GenBank/DDBJ whole genome shotgun (WGS) entry which is preliminary data.</text>
</comment>
<sequence>MATKKEEPSLVQQGEAADPHSPPPPGPEPAPPDQQRSRGGNKVFKSGPLFISSKGIGWTSWKKRWFILTQTSLVFFRSDPIGVMGTLESSYWEHLKCQLFKTPSQPSLSPLIASACSAAPQKAGEVNLTLGGIDLNNSGSVVVKADKKLLTVLLGEGRDGRAFTLKAETSEDLYEWKTALETALAQAPNPAHVTGQNGIFRNDQVDAFDGSKELSKDKPATRFTVRGTPILLALQDVDGGPTFLEKALRFVEDYGIKVEGILRQAADVDDVEQRIREYEQGKTEFSPEEDAHVIADCVKYVLRELPSSPVPASCCKALLEACRTDRANRVNAMRGAICETFPEPNRRLLQRILMMMQTVASHMDENRMSPSAVAACMAPLLLRPLLHGDCEIENDFDVGGDGSMQLLQAAAAANHAQAIVITLLEEYKTIFGEGSMSPDLYSDSDESGSEGEEATDDESYVDDEDDESYIDDEDYENDDASEGSEEYTDDDIENASSRTGSETENDVNDEKESGDSSRDLESPTDDDLKASQKLPSNSIQVSLPVDDHTQRSENRNQSNSVSRKQTDESAGRSKDAETAFMDKPTTHVATSCTQKMTTAANGPTQSHSRKRPTSWGRTSAKKNLSMESIDFDVEEDEYEIKRLEDTKADLQNRIAEEVKGNESLQARLEERKRTLRDRRLALEKDVARLHEQLHKERDKRKALRAGLDSSQRPLSIPSAIDEKTRTELKEIVNAEADVNNLNQKVEDLSLLLNQREQTFISMHDSSDQPQQISNQPKGKIKQKETEAAGSSLFGRSKSKEKREKQDRHMDGAETEKKQEPSVLSVRRSNSKSDRAAAGSAAETPPKASKKSSTKGEVGSIIF</sequence>
<feature type="compositionally biased region" description="Basic and acidic residues" evidence="3">
    <location>
        <begin position="800"/>
        <end position="819"/>
    </location>
</feature>
<evidence type="ECO:0008006" key="8">
    <source>
        <dbReference type="Google" id="ProtNLM"/>
    </source>
</evidence>
<evidence type="ECO:0000256" key="1">
    <source>
        <dbReference type="ARBA" id="ARBA00022468"/>
    </source>
</evidence>
<dbReference type="SUPFAM" id="SSF50729">
    <property type="entry name" value="PH domain-like"/>
    <property type="match status" value="1"/>
</dbReference>
<dbReference type="GO" id="GO:0005096">
    <property type="term" value="F:GTPase activator activity"/>
    <property type="evidence" value="ECO:0007669"/>
    <property type="project" value="UniProtKB-KW"/>
</dbReference>
<dbReference type="Pfam" id="PF00169">
    <property type="entry name" value="PH"/>
    <property type="match status" value="1"/>
</dbReference>
<dbReference type="InterPro" id="IPR008936">
    <property type="entry name" value="Rho_GTPase_activation_prot"/>
</dbReference>
<feature type="compositionally biased region" description="Basic and acidic residues" evidence="3">
    <location>
        <begin position="545"/>
        <end position="554"/>
    </location>
</feature>
<dbReference type="InterPro" id="IPR025757">
    <property type="entry name" value="MIP1_Leuzipper"/>
</dbReference>
<feature type="compositionally biased region" description="Polar residues" evidence="3">
    <location>
        <begin position="587"/>
        <end position="606"/>
    </location>
</feature>
<organism evidence="6 7">
    <name type="scientific">Rubroshorea leprosula</name>
    <dbReference type="NCBI Taxonomy" id="152421"/>
    <lineage>
        <taxon>Eukaryota</taxon>
        <taxon>Viridiplantae</taxon>
        <taxon>Streptophyta</taxon>
        <taxon>Embryophyta</taxon>
        <taxon>Tracheophyta</taxon>
        <taxon>Spermatophyta</taxon>
        <taxon>Magnoliopsida</taxon>
        <taxon>eudicotyledons</taxon>
        <taxon>Gunneridae</taxon>
        <taxon>Pentapetalae</taxon>
        <taxon>rosids</taxon>
        <taxon>malvids</taxon>
        <taxon>Malvales</taxon>
        <taxon>Dipterocarpaceae</taxon>
        <taxon>Rubroshorea</taxon>
    </lineage>
</organism>
<dbReference type="PANTHER" id="PTHR46265:SF22">
    <property type="entry name" value="RHO GTPASE-ACTIVATING PROTEIN REN1-LIKE ISOFORM X1"/>
    <property type="match status" value="1"/>
</dbReference>
<dbReference type="InterPro" id="IPR001849">
    <property type="entry name" value="PH_domain"/>
</dbReference>
<dbReference type="AlphaFoldDB" id="A0AAV5L995"/>
<evidence type="ECO:0000313" key="6">
    <source>
        <dbReference type="EMBL" id="GKV33592.1"/>
    </source>
</evidence>
<dbReference type="SUPFAM" id="SSF48350">
    <property type="entry name" value="GTPase activation domain, GAP"/>
    <property type="match status" value="1"/>
</dbReference>
<evidence type="ECO:0000259" key="5">
    <source>
        <dbReference type="PROSITE" id="PS50238"/>
    </source>
</evidence>
<reference evidence="6 7" key="1">
    <citation type="journal article" date="2021" name="Commun. Biol.">
        <title>The genome of Shorea leprosula (Dipterocarpaceae) highlights the ecological relevance of drought in aseasonal tropical rainforests.</title>
        <authorList>
            <person name="Ng K.K.S."/>
            <person name="Kobayashi M.J."/>
            <person name="Fawcett J.A."/>
            <person name="Hatakeyama M."/>
            <person name="Paape T."/>
            <person name="Ng C.H."/>
            <person name="Ang C.C."/>
            <person name="Tnah L.H."/>
            <person name="Lee C.T."/>
            <person name="Nishiyama T."/>
            <person name="Sese J."/>
            <person name="O'Brien M.J."/>
            <person name="Copetti D."/>
            <person name="Mohd Noor M.I."/>
            <person name="Ong R.C."/>
            <person name="Putra M."/>
            <person name="Sireger I.Z."/>
            <person name="Indrioko S."/>
            <person name="Kosugi Y."/>
            <person name="Izuno A."/>
            <person name="Isagi Y."/>
            <person name="Lee S.L."/>
            <person name="Shimizu K.K."/>
        </authorList>
    </citation>
    <scope>NUCLEOTIDE SEQUENCE [LARGE SCALE GENOMIC DNA]</scope>
    <source>
        <strain evidence="6">214</strain>
    </source>
</reference>
<dbReference type="Pfam" id="PF14389">
    <property type="entry name" value="Lzipper-MIP1"/>
    <property type="match status" value="1"/>
</dbReference>
<feature type="compositionally biased region" description="Basic and acidic residues" evidence="3">
    <location>
        <begin position="508"/>
        <end position="530"/>
    </location>
</feature>
<dbReference type="PROSITE" id="PS50003">
    <property type="entry name" value="PH_DOMAIN"/>
    <property type="match status" value="1"/>
</dbReference>
<feature type="region of interest" description="Disordered" evidence="3">
    <location>
        <begin position="693"/>
        <end position="721"/>
    </location>
</feature>
<dbReference type="InterPro" id="IPR011993">
    <property type="entry name" value="PH-like_dom_sf"/>
</dbReference>
<keyword evidence="1" id="KW-0343">GTPase activation</keyword>